<dbReference type="PANTHER" id="PTHR43611:SF3">
    <property type="entry name" value="FLAVIN MONONUCLEOTIDE HYDROLASE 1, CHLOROPLATIC"/>
    <property type="match status" value="1"/>
</dbReference>
<keyword evidence="2" id="KW-1185">Reference proteome</keyword>
<dbReference type="NCBIfam" id="TIGR01509">
    <property type="entry name" value="HAD-SF-IA-v3"/>
    <property type="match status" value="1"/>
</dbReference>
<dbReference type="Pfam" id="PF00702">
    <property type="entry name" value="Hydrolase"/>
    <property type="match status" value="1"/>
</dbReference>
<dbReference type="SFLD" id="SFLDS00003">
    <property type="entry name" value="Haloacid_Dehalogenase"/>
    <property type="match status" value="1"/>
</dbReference>
<dbReference type="OrthoDB" id="9797415at2"/>
<dbReference type="PANTHER" id="PTHR43611">
    <property type="entry name" value="ALPHA-D-GLUCOSE 1-PHOSPHATE PHOSPHATASE"/>
    <property type="match status" value="1"/>
</dbReference>
<accession>A0A2U2JD86</accession>
<gene>
    <name evidence="1" type="ORF">DIS07_00120</name>
</gene>
<dbReference type="Gene3D" id="1.10.150.240">
    <property type="entry name" value="Putative phosphatase, domain 2"/>
    <property type="match status" value="1"/>
</dbReference>
<dbReference type="InterPro" id="IPR023198">
    <property type="entry name" value="PGP-like_dom2"/>
</dbReference>
<name>A0A2U2JD86_9FLAO</name>
<dbReference type="SUPFAM" id="SSF56784">
    <property type="entry name" value="HAD-like"/>
    <property type="match status" value="1"/>
</dbReference>
<organism evidence="1 2">
    <name type="scientific">Polaribacter aquimarinus</name>
    <dbReference type="NCBI Taxonomy" id="2100726"/>
    <lineage>
        <taxon>Bacteria</taxon>
        <taxon>Pseudomonadati</taxon>
        <taxon>Bacteroidota</taxon>
        <taxon>Flavobacteriia</taxon>
        <taxon>Flavobacteriales</taxon>
        <taxon>Flavobacteriaceae</taxon>
    </lineage>
</organism>
<dbReference type="Gene3D" id="3.40.50.1000">
    <property type="entry name" value="HAD superfamily/HAD-like"/>
    <property type="match status" value="1"/>
</dbReference>
<dbReference type="InterPro" id="IPR036412">
    <property type="entry name" value="HAD-like_sf"/>
</dbReference>
<dbReference type="InterPro" id="IPR006439">
    <property type="entry name" value="HAD-SF_hydro_IA"/>
</dbReference>
<dbReference type="Proteomes" id="UP000245670">
    <property type="component" value="Unassembled WGS sequence"/>
</dbReference>
<comment type="caution">
    <text evidence="1">The sequence shown here is derived from an EMBL/GenBank/DDBJ whole genome shotgun (WGS) entry which is preliminary data.</text>
</comment>
<sequence>MIKNIIFDFGDIFINLDKKRFAKEIEKLGVSQVDEAVKNILDDYEMGLISTEDFLTFFNQNLKKPKEALVLAWNSILLDFPLKRLEFLKKLAESKKYRLFLLSNTNDLHISWIQKDWGMELYNDFKSCFEKFYLTYEIHLKKPNADIYKFVLNENNLIAEETIFIDDTKENTDAANLLGIHTWNLIPGEEDVTQLFTKKEDLF</sequence>
<dbReference type="InterPro" id="IPR023214">
    <property type="entry name" value="HAD_sf"/>
</dbReference>
<evidence type="ECO:0000313" key="2">
    <source>
        <dbReference type="Proteomes" id="UP000245670"/>
    </source>
</evidence>
<dbReference type="AlphaFoldDB" id="A0A2U2JD86"/>
<proteinExistence type="predicted"/>
<dbReference type="SFLD" id="SFLDG01129">
    <property type="entry name" value="C1.5:_HAD__Beta-PGM__Phosphata"/>
    <property type="match status" value="1"/>
</dbReference>
<protein>
    <submittedName>
        <fullName evidence="1">Haloacid dehalogenase</fullName>
    </submittedName>
</protein>
<dbReference type="CDD" id="cd02603">
    <property type="entry name" value="HAD_sEH-N_like"/>
    <property type="match status" value="1"/>
</dbReference>
<dbReference type="EMBL" id="QFFG01000001">
    <property type="protein sequence ID" value="PWG06272.1"/>
    <property type="molecule type" value="Genomic_DNA"/>
</dbReference>
<dbReference type="RefSeq" id="WP_109403188.1">
    <property type="nucleotide sequence ID" value="NZ_QFFG01000001.1"/>
</dbReference>
<reference evidence="1 2" key="1">
    <citation type="submission" date="2018-05" db="EMBL/GenBank/DDBJ databases">
        <title>Polaribacter aquimarinus sp. nov., isolated from sediment in a sediment of sea.</title>
        <authorList>
            <person name="Lu D."/>
        </authorList>
    </citation>
    <scope>NUCLEOTIDE SEQUENCE [LARGE SCALE GENOMIC DNA]</scope>
    <source>
        <strain evidence="1 2">ZY113</strain>
    </source>
</reference>
<evidence type="ECO:0000313" key="1">
    <source>
        <dbReference type="EMBL" id="PWG06272.1"/>
    </source>
</evidence>